<evidence type="ECO:0000313" key="1">
    <source>
        <dbReference type="EMBL" id="KAI0489226.1"/>
    </source>
</evidence>
<reference evidence="1" key="1">
    <citation type="journal article" date="2022" name="Front. Genet.">
        <title>Chromosome-Scale Assembly of the Dendrobium nobile Genome Provides Insights Into the Molecular Mechanism of the Biosynthesis of the Medicinal Active Ingredient of Dendrobium.</title>
        <authorList>
            <person name="Xu Q."/>
            <person name="Niu S.-C."/>
            <person name="Li K.-L."/>
            <person name="Zheng P.-J."/>
            <person name="Zhang X.-J."/>
            <person name="Jia Y."/>
            <person name="Liu Y."/>
            <person name="Niu Y.-X."/>
            <person name="Yu L.-H."/>
            <person name="Chen D.-F."/>
            <person name="Zhang G.-Q."/>
        </authorList>
    </citation>
    <scope>NUCLEOTIDE SEQUENCE</scope>
    <source>
        <tissue evidence="1">Leaf</tissue>
    </source>
</reference>
<keyword evidence="2" id="KW-1185">Reference proteome</keyword>
<organism evidence="1 2">
    <name type="scientific">Dendrobium nobile</name>
    <name type="common">Orchid</name>
    <dbReference type="NCBI Taxonomy" id="94219"/>
    <lineage>
        <taxon>Eukaryota</taxon>
        <taxon>Viridiplantae</taxon>
        <taxon>Streptophyta</taxon>
        <taxon>Embryophyta</taxon>
        <taxon>Tracheophyta</taxon>
        <taxon>Spermatophyta</taxon>
        <taxon>Magnoliopsida</taxon>
        <taxon>Liliopsida</taxon>
        <taxon>Asparagales</taxon>
        <taxon>Orchidaceae</taxon>
        <taxon>Epidendroideae</taxon>
        <taxon>Malaxideae</taxon>
        <taxon>Dendrobiinae</taxon>
        <taxon>Dendrobium</taxon>
    </lineage>
</organism>
<name>A0A8T3A4G3_DENNO</name>
<dbReference type="AlphaFoldDB" id="A0A8T3A4G3"/>
<proteinExistence type="predicted"/>
<sequence>MVPMIMVEKKDGYLCSQRASIISSDPTMCVEEELETRFLAWVAIVGDGREVQFGWLPIFKEADIRLDYKGNFSLLMEAGEVRKWARSREEVEAGKEYRGTDNVAIGDGRMLPISQTGRGIFPVAVDLII</sequence>
<accession>A0A8T3A4G3</accession>
<dbReference type="EMBL" id="JAGYWB010000019">
    <property type="protein sequence ID" value="KAI0489226.1"/>
    <property type="molecule type" value="Genomic_DNA"/>
</dbReference>
<evidence type="ECO:0000313" key="2">
    <source>
        <dbReference type="Proteomes" id="UP000829196"/>
    </source>
</evidence>
<comment type="caution">
    <text evidence="1">The sequence shown here is derived from an EMBL/GenBank/DDBJ whole genome shotgun (WGS) entry which is preliminary data.</text>
</comment>
<gene>
    <name evidence="1" type="ORF">KFK09_029068</name>
</gene>
<dbReference type="Proteomes" id="UP000829196">
    <property type="component" value="Unassembled WGS sequence"/>
</dbReference>
<protein>
    <submittedName>
        <fullName evidence="1">Uncharacterized protein</fullName>
    </submittedName>
</protein>